<dbReference type="SUPFAM" id="SSF56112">
    <property type="entry name" value="Protein kinase-like (PK-like)"/>
    <property type="match status" value="1"/>
</dbReference>
<dbReference type="InterPro" id="IPR011009">
    <property type="entry name" value="Kinase-like_dom_sf"/>
</dbReference>
<feature type="domain" description="Protein kinase" evidence="6">
    <location>
        <begin position="104"/>
        <end position="367"/>
    </location>
</feature>
<keyword evidence="4" id="KW-0418">Kinase</keyword>
<evidence type="ECO:0000313" key="8">
    <source>
        <dbReference type="Proteomes" id="UP000183832"/>
    </source>
</evidence>
<evidence type="ECO:0000256" key="5">
    <source>
        <dbReference type="ARBA" id="ARBA00022840"/>
    </source>
</evidence>
<dbReference type="Gene3D" id="3.30.200.20">
    <property type="entry name" value="Phosphorylase Kinase, domain 1"/>
    <property type="match status" value="1"/>
</dbReference>
<dbReference type="OrthoDB" id="3205605at2759"/>
<dbReference type="STRING" id="568069.A0A1J1IVR7"/>
<dbReference type="InterPro" id="IPR008271">
    <property type="entry name" value="Ser/Thr_kinase_AS"/>
</dbReference>
<name>A0A1J1IVR7_9DIPT</name>
<dbReference type="SMART" id="SM00220">
    <property type="entry name" value="S_TKc"/>
    <property type="match status" value="1"/>
</dbReference>
<dbReference type="EMBL" id="CVRI01000063">
    <property type="protein sequence ID" value="CRL04271.1"/>
    <property type="molecule type" value="Genomic_DNA"/>
</dbReference>
<evidence type="ECO:0000256" key="4">
    <source>
        <dbReference type="ARBA" id="ARBA00022777"/>
    </source>
</evidence>
<sequence>MDVNESTVDEVRTSKPSKSNEKALICGAQKLRNFFANLRRNNFEDEDDSVTLSYDVERKLSSGFSYKLKDEKSDVKKTLWPVTCREYLFLPEYKVRCEELEEKFEIINYIAKGSFGKVYKVKRLEDSKIFALKVFEKSKIILDDYQQQLKYEVVIQKAISHHPFITSSYERWQNKGFVYQLSEFISKGEIFETIKIFTNKLIQFYIAELAIVIDFLHNAGIIYRDLKSENILLDENYHIKLTDFGLSKWLKLGQRTYTICGTRSSMAPEIFAGEGYSHAVDWYALGVLASKMMCNHQQNGRESEDVFKDFDQVDDARCAIDENETKLISETGSKLSDASNDLLRRMLEKNPQHRLKSLLALQRIAFYLNYNFDDVRYMKISPRKLIEDENLLKL</sequence>
<dbReference type="GO" id="GO:0004674">
    <property type="term" value="F:protein serine/threonine kinase activity"/>
    <property type="evidence" value="ECO:0007669"/>
    <property type="project" value="UniProtKB-KW"/>
</dbReference>
<dbReference type="PROSITE" id="PS00108">
    <property type="entry name" value="PROTEIN_KINASE_ST"/>
    <property type="match status" value="1"/>
</dbReference>
<evidence type="ECO:0000256" key="3">
    <source>
        <dbReference type="ARBA" id="ARBA00022741"/>
    </source>
</evidence>
<evidence type="ECO:0000259" key="6">
    <source>
        <dbReference type="PROSITE" id="PS50011"/>
    </source>
</evidence>
<evidence type="ECO:0000313" key="7">
    <source>
        <dbReference type="EMBL" id="CRL04271.1"/>
    </source>
</evidence>
<evidence type="ECO:0000256" key="2">
    <source>
        <dbReference type="ARBA" id="ARBA00022679"/>
    </source>
</evidence>
<dbReference type="InterPro" id="IPR000719">
    <property type="entry name" value="Prot_kinase_dom"/>
</dbReference>
<gene>
    <name evidence="7" type="primary">putative Putative serine</name>
    <name evidence="7" type="ORF">CLUMA_CG017369</name>
</gene>
<keyword evidence="3" id="KW-0547">Nucleotide-binding</keyword>
<keyword evidence="1" id="KW-0723">Serine/threonine-protein kinase</keyword>
<reference evidence="7 8" key="1">
    <citation type="submission" date="2015-04" db="EMBL/GenBank/DDBJ databases">
        <authorList>
            <person name="Syromyatnikov M.Y."/>
            <person name="Popov V.N."/>
        </authorList>
    </citation>
    <scope>NUCLEOTIDE SEQUENCE [LARGE SCALE GENOMIC DNA]</scope>
</reference>
<dbReference type="PROSITE" id="PS50011">
    <property type="entry name" value="PROTEIN_KINASE_DOM"/>
    <property type="match status" value="1"/>
</dbReference>
<proteinExistence type="predicted"/>
<dbReference type="Proteomes" id="UP000183832">
    <property type="component" value="Unassembled WGS sequence"/>
</dbReference>
<dbReference type="GO" id="GO:0005524">
    <property type="term" value="F:ATP binding"/>
    <property type="evidence" value="ECO:0007669"/>
    <property type="project" value="UniProtKB-KW"/>
</dbReference>
<keyword evidence="2" id="KW-0808">Transferase</keyword>
<dbReference type="Pfam" id="PF00069">
    <property type="entry name" value="Pkinase"/>
    <property type="match status" value="1"/>
</dbReference>
<organism evidence="7 8">
    <name type="scientific">Clunio marinus</name>
    <dbReference type="NCBI Taxonomy" id="568069"/>
    <lineage>
        <taxon>Eukaryota</taxon>
        <taxon>Metazoa</taxon>
        <taxon>Ecdysozoa</taxon>
        <taxon>Arthropoda</taxon>
        <taxon>Hexapoda</taxon>
        <taxon>Insecta</taxon>
        <taxon>Pterygota</taxon>
        <taxon>Neoptera</taxon>
        <taxon>Endopterygota</taxon>
        <taxon>Diptera</taxon>
        <taxon>Nematocera</taxon>
        <taxon>Chironomoidea</taxon>
        <taxon>Chironomidae</taxon>
        <taxon>Clunio</taxon>
    </lineage>
</organism>
<dbReference type="PANTHER" id="PTHR24351">
    <property type="entry name" value="RIBOSOMAL PROTEIN S6 KINASE"/>
    <property type="match status" value="1"/>
</dbReference>
<keyword evidence="8" id="KW-1185">Reference proteome</keyword>
<protein>
    <submittedName>
        <fullName evidence="7">CLUMA_CG017369, isoform A</fullName>
    </submittedName>
</protein>
<evidence type="ECO:0000256" key="1">
    <source>
        <dbReference type="ARBA" id="ARBA00022527"/>
    </source>
</evidence>
<dbReference type="Gene3D" id="1.10.510.10">
    <property type="entry name" value="Transferase(Phosphotransferase) domain 1"/>
    <property type="match status" value="1"/>
</dbReference>
<dbReference type="AlphaFoldDB" id="A0A1J1IVR7"/>
<keyword evidence="5" id="KW-0067">ATP-binding</keyword>
<accession>A0A1J1IVR7</accession>